<dbReference type="Pfam" id="PF05703">
    <property type="entry name" value="Auxin_canalis"/>
    <property type="match status" value="1"/>
</dbReference>
<organism evidence="4 5">
    <name type="scientific">Dioscorea zingiberensis</name>
    <dbReference type="NCBI Taxonomy" id="325984"/>
    <lineage>
        <taxon>Eukaryota</taxon>
        <taxon>Viridiplantae</taxon>
        <taxon>Streptophyta</taxon>
        <taxon>Embryophyta</taxon>
        <taxon>Tracheophyta</taxon>
        <taxon>Spermatophyta</taxon>
        <taxon>Magnoliopsida</taxon>
        <taxon>Liliopsida</taxon>
        <taxon>Dioscoreales</taxon>
        <taxon>Dioscoreaceae</taxon>
        <taxon>Dioscorea</taxon>
    </lineage>
</organism>
<evidence type="ECO:0000313" key="5">
    <source>
        <dbReference type="Proteomes" id="UP001085076"/>
    </source>
</evidence>
<feature type="region of interest" description="Disordered" evidence="1">
    <location>
        <begin position="91"/>
        <end position="122"/>
    </location>
</feature>
<dbReference type="GO" id="GO:0010305">
    <property type="term" value="P:leaf vascular tissue pattern formation"/>
    <property type="evidence" value="ECO:0007669"/>
    <property type="project" value="TreeGrafter"/>
</dbReference>
<reference evidence="4" key="1">
    <citation type="submission" date="2021-03" db="EMBL/GenBank/DDBJ databases">
        <authorList>
            <person name="Li Z."/>
            <person name="Yang C."/>
        </authorList>
    </citation>
    <scope>NUCLEOTIDE SEQUENCE</scope>
    <source>
        <strain evidence="4">Dzin_1.0</strain>
        <tissue evidence="4">Leaf</tissue>
    </source>
</reference>
<accession>A0A9D5C4X6</accession>
<dbReference type="InterPro" id="IPR008546">
    <property type="entry name" value="VAN3-bd-like_auxin_canal"/>
</dbReference>
<comment type="caution">
    <text evidence="4">The sequence shown here is derived from an EMBL/GenBank/DDBJ whole genome shotgun (WGS) entry which is preliminary data.</text>
</comment>
<dbReference type="EMBL" id="JAGGNH010000008">
    <property type="protein sequence ID" value="KAJ0966428.1"/>
    <property type="molecule type" value="Genomic_DNA"/>
</dbReference>
<dbReference type="PANTHER" id="PTHR31351">
    <property type="entry name" value="EXPRESSED PROTEIN"/>
    <property type="match status" value="1"/>
</dbReference>
<feature type="compositionally biased region" description="Polar residues" evidence="1">
    <location>
        <begin position="91"/>
        <end position="103"/>
    </location>
</feature>
<dbReference type="AlphaFoldDB" id="A0A9D5C4X6"/>
<evidence type="ECO:0000256" key="1">
    <source>
        <dbReference type="SAM" id="MobiDB-lite"/>
    </source>
</evidence>
<reference evidence="4" key="2">
    <citation type="journal article" date="2022" name="Hortic Res">
        <title>The genome of Dioscorea zingiberensis sheds light on the biosynthesis, origin and evolution of the medicinally important diosgenin saponins.</title>
        <authorList>
            <person name="Li Y."/>
            <person name="Tan C."/>
            <person name="Li Z."/>
            <person name="Guo J."/>
            <person name="Li S."/>
            <person name="Chen X."/>
            <person name="Wang C."/>
            <person name="Dai X."/>
            <person name="Yang H."/>
            <person name="Song W."/>
            <person name="Hou L."/>
            <person name="Xu J."/>
            <person name="Tong Z."/>
            <person name="Xu A."/>
            <person name="Yuan X."/>
            <person name="Wang W."/>
            <person name="Yang Q."/>
            <person name="Chen L."/>
            <person name="Sun Z."/>
            <person name="Wang K."/>
            <person name="Pan B."/>
            <person name="Chen J."/>
            <person name="Bao Y."/>
            <person name="Liu F."/>
            <person name="Qi X."/>
            <person name="Gang D.R."/>
            <person name="Wen J."/>
            <person name="Li J."/>
        </authorList>
    </citation>
    <scope>NUCLEOTIDE SEQUENCE</scope>
    <source>
        <strain evidence="4">Dzin_1.0</strain>
    </source>
</reference>
<sequence length="463" mass="49649">MEDQGDPCAPVLRPPEIPRDHMEFLSRSWSVSALEVSKALNSSQLPSSMAIPEDPSAELEELVSGNSFTFASSATSQLVLERIMSQSEVSPLTSGRLSHSSGPLNGGQNSGSLTDSPPVSPSDMDDVKYCRGSINAGVAPAVKPPYRAGGGKTVGRWLKDRREKKKEEMRAHNAQLHAAVSVAGVAAAVAAIAAATAAATSASGKDDRAARTDMAVASAATLVAAQCVEAAEALGAERDHLAAVVGSAVSVRTPSDIVTLTAAAATALRGAATLKARALKEVWNVAAVIPVEKGGLAMANYNGNNHNNGEHNKQKKQSLSNHDGESLSEELMGDENFLTLCSQELLARGTELLKRTRNGSLHWKVVSVYINRMGQVMLKMKSRHVAGTITKKKKNVVIEVCKDIPSWPGRHLLEDGEHRQYFGLKTAERRVIEFECRSRREYDMWTQGVCRLLDIVGGKRRLV</sequence>
<dbReference type="Proteomes" id="UP001085076">
    <property type="component" value="Miscellaneous, Linkage group lg08"/>
</dbReference>
<dbReference type="GO" id="GO:0010087">
    <property type="term" value="P:phloem or xylem histogenesis"/>
    <property type="evidence" value="ECO:0007669"/>
    <property type="project" value="TreeGrafter"/>
</dbReference>
<evidence type="ECO:0000259" key="3">
    <source>
        <dbReference type="Pfam" id="PF08458"/>
    </source>
</evidence>
<dbReference type="PANTHER" id="PTHR31351:SF4">
    <property type="entry name" value="AUXIN CANALIZATION PROTEIN (DUF828)"/>
    <property type="match status" value="1"/>
</dbReference>
<protein>
    <recommendedName>
        <fullName evidence="6">VAN3-binding protein</fullName>
    </recommendedName>
</protein>
<feature type="region of interest" description="Disordered" evidence="1">
    <location>
        <begin position="301"/>
        <end position="326"/>
    </location>
</feature>
<evidence type="ECO:0000259" key="2">
    <source>
        <dbReference type="Pfam" id="PF05703"/>
    </source>
</evidence>
<evidence type="ECO:0000313" key="4">
    <source>
        <dbReference type="EMBL" id="KAJ0966428.1"/>
    </source>
</evidence>
<dbReference type="InterPro" id="IPR040269">
    <property type="entry name" value="VAB"/>
</dbReference>
<dbReference type="Pfam" id="PF08458">
    <property type="entry name" value="PH_2"/>
    <property type="match status" value="1"/>
</dbReference>
<keyword evidence="5" id="KW-1185">Reference proteome</keyword>
<evidence type="ECO:0008006" key="6">
    <source>
        <dbReference type="Google" id="ProtNLM"/>
    </source>
</evidence>
<proteinExistence type="predicted"/>
<gene>
    <name evidence="4" type="ORF">J5N97_027566</name>
</gene>
<dbReference type="InterPro" id="IPR013666">
    <property type="entry name" value="PH_pln"/>
</dbReference>
<feature type="domain" description="VAN3-binding protein-like auxin canalisation" evidence="2">
    <location>
        <begin position="15"/>
        <end position="294"/>
    </location>
</feature>
<dbReference type="OrthoDB" id="1918928at2759"/>
<feature type="domain" description="Pleckstrin-like plant" evidence="3">
    <location>
        <begin position="351"/>
        <end position="455"/>
    </location>
</feature>
<dbReference type="GO" id="GO:0009734">
    <property type="term" value="P:auxin-activated signaling pathway"/>
    <property type="evidence" value="ECO:0007669"/>
    <property type="project" value="TreeGrafter"/>
</dbReference>
<name>A0A9D5C4X6_9LILI</name>